<gene>
    <name evidence="6" type="ORF">FHX53_001789</name>
</gene>
<dbReference type="PANTHER" id="PTHR34294:SF1">
    <property type="entry name" value="TRANSCRIPTIONAL REGULATOR LSRR"/>
    <property type="match status" value="1"/>
</dbReference>
<keyword evidence="3 6" id="KW-0238">DNA-binding</keyword>
<evidence type="ECO:0000259" key="5">
    <source>
        <dbReference type="Pfam" id="PF04198"/>
    </source>
</evidence>
<evidence type="ECO:0000313" key="7">
    <source>
        <dbReference type="Proteomes" id="UP000585905"/>
    </source>
</evidence>
<keyword evidence="4" id="KW-0804">Transcription</keyword>
<evidence type="ECO:0000256" key="1">
    <source>
        <dbReference type="ARBA" id="ARBA00010466"/>
    </source>
</evidence>
<organism evidence="6 7">
    <name type="scientific">Microcella alkalica</name>
    <dbReference type="NCBI Taxonomy" id="355930"/>
    <lineage>
        <taxon>Bacteria</taxon>
        <taxon>Bacillati</taxon>
        <taxon>Actinomycetota</taxon>
        <taxon>Actinomycetes</taxon>
        <taxon>Micrococcales</taxon>
        <taxon>Microbacteriaceae</taxon>
        <taxon>Microcella</taxon>
    </lineage>
</organism>
<sequence length="327" mass="35595">MPIDNRDLDQLRMMTKVSHLYHTRGLVQTEIARTLGVSQARVSRLLSAAEGAGIVRTVVVTPQGLNADLEDRVETMFGLREVHIVDASGESESQRTETLGRALASVFRSYPIDGKTIGFTSWSRSMRRFVDNLPRFSHGKATRIVEMLGGVGQPTVQHEATTATERFARLTDAEPVFLRVHGVAPSVEVRDAILANDPFARQALDALDELDIALVGIGNATVVAPLVAGDNFFTEEEFAHARELGAVGEINLRFMDENGTPIDGDLDPHVVGVTLEQLRRADQRIAVSGGESKHRALLAAVRGGWINVLVTDEESAEYLVEHGPATS</sequence>
<protein>
    <submittedName>
        <fullName evidence="6">DNA-binding transcriptional regulator LsrR (DeoR family)</fullName>
    </submittedName>
</protein>
<dbReference type="SUPFAM" id="SSF100950">
    <property type="entry name" value="NagB/RpiA/CoA transferase-like"/>
    <property type="match status" value="1"/>
</dbReference>
<dbReference type="AlphaFoldDB" id="A0A839E8U1"/>
<comment type="similarity">
    <text evidence="1">Belongs to the SorC transcriptional regulatory family.</text>
</comment>
<evidence type="ECO:0000313" key="6">
    <source>
        <dbReference type="EMBL" id="MBA8848190.1"/>
    </source>
</evidence>
<dbReference type="InterPro" id="IPR037171">
    <property type="entry name" value="NagB/RpiA_transferase-like"/>
</dbReference>
<dbReference type="Proteomes" id="UP000585905">
    <property type="component" value="Unassembled WGS sequence"/>
</dbReference>
<dbReference type="Gene3D" id="3.40.50.1360">
    <property type="match status" value="1"/>
</dbReference>
<name>A0A839E8U1_9MICO</name>
<dbReference type="InterPro" id="IPR036388">
    <property type="entry name" value="WH-like_DNA-bd_sf"/>
</dbReference>
<feature type="domain" description="Sugar-binding" evidence="5">
    <location>
        <begin position="66"/>
        <end position="320"/>
    </location>
</feature>
<dbReference type="InterPro" id="IPR051054">
    <property type="entry name" value="SorC_transcr_regulators"/>
</dbReference>
<accession>A0A839E8U1</accession>
<comment type="caution">
    <text evidence="6">The sequence shown here is derived from an EMBL/GenBank/DDBJ whole genome shotgun (WGS) entry which is preliminary data.</text>
</comment>
<dbReference type="InterPro" id="IPR007324">
    <property type="entry name" value="Sugar-bd_dom_put"/>
</dbReference>
<dbReference type="EMBL" id="JACGWX010000004">
    <property type="protein sequence ID" value="MBA8848190.1"/>
    <property type="molecule type" value="Genomic_DNA"/>
</dbReference>
<dbReference type="PANTHER" id="PTHR34294">
    <property type="entry name" value="TRANSCRIPTIONAL REGULATOR-RELATED"/>
    <property type="match status" value="1"/>
</dbReference>
<dbReference type="GO" id="GO:0003677">
    <property type="term" value="F:DNA binding"/>
    <property type="evidence" value="ECO:0007669"/>
    <property type="project" value="UniProtKB-KW"/>
</dbReference>
<dbReference type="Gene3D" id="1.10.10.10">
    <property type="entry name" value="Winged helix-like DNA-binding domain superfamily/Winged helix DNA-binding domain"/>
    <property type="match status" value="1"/>
</dbReference>
<dbReference type="Pfam" id="PF04198">
    <property type="entry name" value="Sugar-bind"/>
    <property type="match status" value="1"/>
</dbReference>
<evidence type="ECO:0000256" key="2">
    <source>
        <dbReference type="ARBA" id="ARBA00023015"/>
    </source>
</evidence>
<evidence type="ECO:0000256" key="4">
    <source>
        <dbReference type="ARBA" id="ARBA00023163"/>
    </source>
</evidence>
<dbReference type="GO" id="GO:0030246">
    <property type="term" value="F:carbohydrate binding"/>
    <property type="evidence" value="ECO:0007669"/>
    <property type="project" value="InterPro"/>
</dbReference>
<keyword evidence="2" id="KW-0805">Transcription regulation</keyword>
<proteinExistence type="inferred from homology"/>
<keyword evidence="7" id="KW-1185">Reference proteome</keyword>
<evidence type="ECO:0000256" key="3">
    <source>
        <dbReference type="ARBA" id="ARBA00023125"/>
    </source>
</evidence>
<dbReference type="RefSeq" id="WP_182490992.1">
    <property type="nucleotide sequence ID" value="NZ_BAAAOV010000016.1"/>
</dbReference>
<reference evidence="6 7" key="1">
    <citation type="submission" date="2020-07" db="EMBL/GenBank/DDBJ databases">
        <title>Sequencing the genomes of 1000 actinobacteria strains.</title>
        <authorList>
            <person name="Klenk H.-P."/>
        </authorList>
    </citation>
    <scope>NUCLEOTIDE SEQUENCE [LARGE SCALE GENOMIC DNA]</scope>
    <source>
        <strain evidence="6 7">DSM 19663</strain>
    </source>
</reference>